<dbReference type="EMBL" id="QLMD01000013">
    <property type="protein sequence ID" value="RAJ94866.1"/>
    <property type="molecule type" value="Genomic_DNA"/>
</dbReference>
<keyword evidence="1" id="KW-1133">Transmembrane helix</keyword>
<evidence type="ECO:0000256" key="1">
    <source>
        <dbReference type="SAM" id="Phobius"/>
    </source>
</evidence>
<gene>
    <name evidence="3" type="ORF">B0I24_11320</name>
    <name evidence="4" type="ORF">CWE07_12255</name>
</gene>
<evidence type="ECO:0000313" key="6">
    <source>
        <dbReference type="Proteomes" id="UP000287865"/>
    </source>
</evidence>
<evidence type="ECO:0000259" key="2">
    <source>
        <dbReference type="Pfam" id="PF20029"/>
    </source>
</evidence>
<dbReference type="InterPro" id="IPR045494">
    <property type="entry name" value="DUF6436"/>
</dbReference>
<feature type="transmembrane region" description="Helical" evidence="1">
    <location>
        <begin position="9"/>
        <end position="29"/>
    </location>
</feature>
<feature type="domain" description="DUF6436" evidence="2">
    <location>
        <begin position="58"/>
        <end position="165"/>
    </location>
</feature>
<sequence>MSLKGAGRCAWVVFCVLWVIATAWVLYYFTFANYGEFDPEQTWLGQSSELRITDLGLPQGSGMHIVHVRAPYCSCNPLADAHTATIPDTVNQHWASADDIAATGFDLPATPAALIFQDGALVYAGPYASGAFCAVEDSLIDDILRGQQQLAGTYLNGLVRACRCLN</sequence>
<dbReference type="OrthoDB" id="8897581at2"/>
<evidence type="ECO:0000313" key="3">
    <source>
        <dbReference type="EMBL" id="RAJ94866.1"/>
    </source>
</evidence>
<accession>A0A327WRN4</accession>
<reference evidence="4 6" key="1">
    <citation type="journal article" date="2018" name="Front. Microbiol.">
        <title>Genome-Based Analysis Reveals the Taxonomy and Diversity of the Family Idiomarinaceae.</title>
        <authorList>
            <person name="Liu Y."/>
            <person name="Lai Q."/>
            <person name="Shao Z."/>
        </authorList>
    </citation>
    <scope>NUCLEOTIDE SEQUENCE [LARGE SCALE GENOMIC DNA]</scope>
    <source>
        <strain evidence="4 6">CF12-14</strain>
    </source>
</reference>
<reference evidence="3 5" key="2">
    <citation type="submission" date="2018-06" db="EMBL/GenBank/DDBJ databases">
        <title>Genomic Encyclopedia of Type Strains, Phase III (KMG-III): the genomes of soil and plant-associated and newly described type strains.</title>
        <authorList>
            <person name="Whitman W."/>
        </authorList>
    </citation>
    <scope>NUCLEOTIDE SEQUENCE [LARGE SCALE GENOMIC DNA]</scope>
    <source>
        <strain evidence="3 5">CGMCC 1.15366</strain>
    </source>
</reference>
<protein>
    <recommendedName>
        <fullName evidence="2">DUF6436 domain-containing protein</fullName>
    </recommendedName>
</protein>
<dbReference type="RefSeq" id="WP_111570124.1">
    <property type="nucleotide sequence ID" value="NZ_PIPK01000013.1"/>
</dbReference>
<keyword evidence="1" id="KW-0812">Transmembrane</keyword>
<evidence type="ECO:0000313" key="5">
    <source>
        <dbReference type="Proteomes" id="UP000249203"/>
    </source>
</evidence>
<evidence type="ECO:0000313" key="4">
    <source>
        <dbReference type="EMBL" id="RUO20531.1"/>
    </source>
</evidence>
<name>A0A327WRN4_9GAMM</name>
<keyword evidence="6" id="KW-1185">Reference proteome</keyword>
<comment type="caution">
    <text evidence="3">The sequence shown here is derived from an EMBL/GenBank/DDBJ whole genome shotgun (WGS) entry which is preliminary data.</text>
</comment>
<dbReference type="AlphaFoldDB" id="A0A327WRN4"/>
<keyword evidence="1" id="KW-0472">Membrane</keyword>
<dbReference type="Pfam" id="PF20029">
    <property type="entry name" value="DUF6436"/>
    <property type="match status" value="1"/>
</dbReference>
<dbReference type="EMBL" id="PIPK01000013">
    <property type="protein sequence ID" value="RUO20531.1"/>
    <property type="molecule type" value="Genomic_DNA"/>
</dbReference>
<dbReference type="Proteomes" id="UP000287865">
    <property type="component" value="Unassembled WGS sequence"/>
</dbReference>
<proteinExistence type="predicted"/>
<organism evidence="3 5">
    <name type="scientific">Aliidiomarina maris</name>
    <dbReference type="NCBI Taxonomy" id="531312"/>
    <lineage>
        <taxon>Bacteria</taxon>
        <taxon>Pseudomonadati</taxon>
        <taxon>Pseudomonadota</taxon>
        <taxon>Gammaproteobacteria</taxon>
        <taxon>Alteromonadales</taxon>
        <taxon>Idiomarinaceae</taxon>
        <taxon>Aliidiomarina</taxon>
    </lineage>
</organism>
<dbReference type="Proteomes" id="UP000249203">
    <property type="component" value="Unassembled WGS sequence"/>
</dbReference>